<dbReference type="PANTHER" id="PTHR47179:SF1">
    <property type="entry name" value="E3 UBIQUITIN-PROTEIN LIGASE SIS3"/>
    <property type="match status" value="1"/>
</dbReference>
<dbReference type="GO" id="GO:0010182">
    <property type="term" value="P:sugar mediated signaling pathway"/>
    <property type="evidence" value="ECO:0007669"/>
    <property type="project" value="InterPro"/>
</dbReference>
<sequence length="314" mass="35836">AIVVINWKLYQSCTCPLHIWTVVDYTVVFTFRLLMFIDNGLASGMGLDFGWPQRCAYFYGRVIVLSILAFLFYPFLWAWTIIGTLWFSNTKTCLSRGGQKWSFLIWLVFSYCGLLCIACVALGKWLKRRQIHVLNATESIHISAFGKDAIESSIQELATFTINVVPTNCNECLICLEEFCVGNQVRGLPCSHNFHVECIDVWLRLNVSCPRCRCSVFPNLDLNALSDIPYDDVELLGKARMRAIKYSCRKGAQLSQGGKNGIPMKSSLYLQELIVELLMKFEERSPVEDFSMLKSVRATQIIKYTSIKVNKRIE</sequence>
<keyword evidence="5" id="KW-1185">Reference proteome</keyword>
<keyword evidence="2" id="KW-1133">Transmembrane helix</keyword>
<dbReference type="EMBL" id="CM002296">
    <property type="protein sequence ID" value="ESW10083.1"/>
    <property type="molecule type" value="Genomic_DNA"/>
</dbReference>
<dbReference type="Gene3D" id="3.30.40.10">
    <property type="entry name" value="Zinc/RING finger domain, C3HC4 (zinc finger)"/>
    <property type="match status" value="1"/>
</dbReference>
<feature type="domain" description="RING-type" evidence="3">
    <location>
        <begin position="172"/>
        <end position="213"/>
    </location>
</feature>
<dbReference type="PANTHER" id="PTHR47179">
    <property type="entry name" value="E3 UBIQUITIN-PROTEIN LIGASE SIS3"/>
    <property type="match status" value="1"/>
</dbReference>
<organism evidence="4 5">
    <name type="scientific">Phaseolus vulgaris</name>
    <name type="common">Kidney bean</name>
    <name type="synonym">French bean</name>
    <dbReference type="NCBI Taxonomy" id="3885"/>
    <lineage>
        <taxon>Eukaryota</taxon>
        <taxon>Viridiplantae</taxon>
        <taxon>Streptophyta</taxon>
        <taxon>Embryophyta</taxon>
        <taxon>Tracheophyta</taxon>
        <taxon>Spermatophyta</taxon>
        <taxon>Magnoliopsida</taxon>
        <taxon>eudicotyledons</taxon>
        <taxon>Gunneridae</taxon>
        <taxon>Pentapetalae</taxon>
        <taxon>rosids</taxon>
        <taxon>fabids</taxon>
        <taxon>Fabales</taxon>
        <taxon>Fabaceae</taxon>
        <taxon>Papilionoideae</taxon>
        <taxon>50 kb inversion clade</taxon>
        <taxon>NPAAA clade</taxon>
        <taxon>indigoferoid/millettioid clade</taxon>
        <taxon>Phaseoleae</taxon>
        <taxon>Phaseolus</taxon>
    </lineage>
</organism>
<keyword evidence="1" id="KW-0863">Zinc-finger</keyword>
<dbReference type="Pfam" id="PF13639">
    <property type="entry name" value="zf-RING_2"/>
    <property type="match status" value="1"/>
</dbReference>
<name>V7AZM7_PHAVU</name>
<evidence type="ECO:0000256" key="1">
    <source>
        <dbReference type="PROSITE-ProRule" id="PRU00175"/>
    </source>
</evidence>
<dbReference type="eggNOG" id="KOG0800">
    <property type="taxonomic scope" value="Eukaryota"/>
</dbReference>
<dbReference type="InterPro" id="IPR001841">
    <property type="entry name" value="Znf_RING"/>
</dbReference>
<proteinExistence type="predicted"/>
<dbReference type="OMA" id="SHHIRIQ"/>
<evidence type="ECO:0000313" key="4">
    <source>
        <dbReference type="EMBL" id="ESW10083.1"/>
    </source>
</evidence>
<keyword evidence="2" id="KW-0812">Transmembrane</keyword>
<dbReference type="SUPFAM" id="SSF57850">
    <property type="entry name" value="RING/U-box"/>
    <property type="match status" value="1"/>
</dbReference>
<dbReference type="InterPro" id="IPR044793">
    <property type="entry name" value="SIS3"/>
</dbReference>
<accession>V7AZM7</accession>
<dbReference type="OrthoDB" id="4348522at2759"/>
<keyword evidence="2" id="KW-0472">Membrane</keyword>
<feature type="non-terminal residue" evidence="4">
    <location>
        <position position="1"/>
    </location>
</feature>
<dbReference type="InterPro" id="IPR013083">
    <property type="entry name" value="Znf_RING/FYVE/PHD"/>
</dbReference>
<evidence type="ECO:0000259" key="3">
    <source>
        <dbReference type="PROSITE" id="PS50089"/>
    </source>
</evidence>
<dbReference type="GO" id="GO:0008270">
    <property type="term" value="F:zinc ion binding"/>
    <property type="evidence" value="ECO:0007669"/>
    <property type="project" value="UniProtKB-KW"/>
</dbReference>
<feature type="transmembrane region" description="Helical" evidence="2">
    <location>
        <begin position="101"/>
        <end position="122"/>
    </location>
</feature>
<reference evidence="5" key="1">
    <citation type="journal article" date="2014" name="Nat. Genet.">
        <title>A reference genome for common bean and genome-wide analysis of dual domestications.</title>
        <authorList>
            <person name="Schmutz J."/>
            <person name="McClean P.E."/>
            <person name="Mamidi S."/>
            <person name="Wu G.A."/>
            <person name="Cannon S.B."/>
            <person name="Grimwood J."/>
            <person name="Jenkins J."/>
            <person name="Shu S."/>
            <person name="Song Q."/>
            <person name="Chavarro C."/>
            <person name="Torres-Torres M."/>
            <person name="Geffroy V."/>
            <person name="Moghaddam S.M."/>
            <person name="Gao D."/>
            <person name="Abernathy B."/>
            <person name="Barry K."/>
            <person name="Blair M."/>
            <person name="Brick M.A."/>
            <person name="Chovatia M."/>
            <person name="Gepts P."/>
            <person name="Goodstein D.M."/>
            <person name="Gonzales M."/>
            <person name="Hellsten U."/>
            <person name="Hyten D.L."/>
            <person name="Jia G."/>
            <person name="Kelly J.D."/>
            <person name="Kudrna D."/>
            <person name="Lee R."/>
            <person name="Richard M.M."/>
            <person name="Miklas P.N."/>
            <person name="Osorno J.M."/>
            <person name="Rodrigues J."/>
            <person name="Thareau V."/>
            <person name="Urrea C.A."/>
            <person name="Wang M."/>
            <person name="Yu Y."/>
            <person name="Zhang M."/>
            <person name="Wing R.A."/>
            <person name="Cregan P.B."/>
            <person name="Rokhsar D.S."/>
            <person name="Jackson S.A."/>
        </authorList>
    </citation>
    <scope>NUCLEOTIDE SEQUENCE [LARGE SCALE GENOMIC DNA]</scope>
    <source>
        <strain evidence="5">cv. G19833</strain>
    </source>
</reference>
<dbReference type="Gramene" id="ESW10083">
    <property type="protein sequence ID" value="ESW10083"/>
    <property type="gene ID" value="PHAVU_009G179400g"/>
</dbReference>
<dbReference type="GO" id="GO:0004842">
    <property type="term" value="F:ubiquitin-protein transferase activity"/>
    <property type="evidence" value="ECO:0007669"/>
    <property type="project" value="InterPro"/>
</dbReference>
<dbReference type="Proteomes" id="UP000000226">
    <property type="component" value="Chromosome 9"/>
</dbReference>
<dbReference type="PROSITE" id="PS50089">
    <property type="entry name" value="ZF_RING_2"/>
    <property type="match status" value="1"/>
</dbReference>
<evidence type="ECO:0000313" key="5">
    <source>
        <dbReference type="Proteomes" id="UP000000226"/>
    </source>
</evidence>
<evidence type="ECO:0000256" key="2">
    <source>
        <dbReference type="SAM" id="Phobius"/>
    </source>
</evidence>
<keyword evidence="1" id="KW-0479">Metal-binding</keyword>
<dbReference type="SMART" id="SM00184">
    <property type="entry name" value="RING"/>
    <property type="match status" value="1"/>
</dbReference>
<gene>
    <name evidence="4" type="ORF">PHAVU_009G179400g</name>
</gene>
<protein>
    <recommendedName>
        <fullName evidence="3">RING-type domain-containing protein</fullName>
    </recommendedName>
</protein>
<feature type="transmembrane region" description="Helical" evidence="2">
    <location>
        <begin position="58"/>
        <end position="81"/>
    </location>
</feature>
<dbReference type="AlphaFoldDB" id="V7AZM7"/>
<keyword evidence="1" id="KW-0862">Zinc</keyword>